<proteinExistence type="predicted"/>
<dbReference type="Pfam" id="PF18480">
    <property type="entry name" value="DUF5615"/>
    <property type="match status" value="1"/>
</dbReference>
<evidence type="ECO:0000313" key="3">
    <source>
        <dbReference type="Proteomes" id="UP000321532"/>
    </source>
</evidence>
<dbReference type="OrthoDB" id="9806751at2"/>
<dbReference type="Proteomes" id="UP000321532">
    <property type="component" value="Unassembled WGS sequence"/>
</dbReference>
<gene>
    <name evidence="2" type="ORF">AAE02nite_03280</name>
</gene>
<accession>A0A512ASH7</accession>
<name>A0A512ASH7_9BACT</name>
<dbReference type="EMBL" id="BJYS01000001">
    <property type="protein sequence ID" value="GEO02664.1"/>
    <property type="molecule type" value="Genomic_DNA"/>
</dbReference>
<dbReference type="InterPro" id="IPR041049">
    <property type="entry name" value="DUF5615"/>
</dbReference>
<organism evidence="2 3">
    <name type="scientific">Adhaeribacter aerolatus</name>
    <dbReference type="NCBI Taxonomy" id="670289"/>
    <lineage>
        <taxon>Bacteria</taxon>
        <taxon>Pseudomonadati</taxon>
        <taxon>Bacteroidota</taxon>
        <taxon>Cytophagia</taxon>
        <taxon>Cytophagales</taxon>
        <taxon>Hymenobacteraceae</taxon>
        <taxon>Adhaeribacter</taxon>
    </lineage>
</organism>
<keyword evidence="3" id="KW-1185">Reference proteome</keyword>
<sequence>MQFLANENFPAPSIKALRAAGIEIISIAENTPGVADREVIRIAQKEKLIILTFDKDYGELIFRYGNQNPPAVVFFRFKGTTPSFAGDLLIELIKANKIKLENIFTVVEENNIRQRPY</sequence>
<evidence type="ECO:0000313" key="2">
    <source>
        <dbReference type="EMBL" id="GEO02664.1"/>
    </source>
</evidence>
<dbReference type="RefSeq" id="WP_146894689.1">
    <property type="nucleotide sequence ID" value="NZ_BJYS01000001.1"/>
</dbReference>
<reference evidence="2 3" key="1">
    <citation type="submission" date="2019-07" db="EMBL/GenBank/DDBJ databases">
        <title>Whole genome shotgun sequence of Adhaeribacter aerolatus NBRC 106133.</title>
        <authorList>
            <person name="Hosoyama A."/>
            <person name="Uohara A."/>
            <person name="Ohji S."/>
            <person name="Ichikawa N."/>
        </authorList>
    </citation>
    <scope>NUCLEOTIDE SEQUENCE [LARGE SCALE GENOMIC DNA]</scope>
    <source>
        <strain evidence="2 3">NBRC 106133</strain>
    </source>
</reference>
<protein>
    <recommendedName>
        <fullName evidence="1">DUF5615 domain-containing protein</fullName>
    </recommendedName>
</protein>
<evidence type="ECO:0000259" key="1">
    <source>
        <dbReference type="Pfam" id="PF18480"/>
    </source>
</evidence>
<dbReference type="AlphaFoldDB" id="A0A512ASH7"/>
<feature type="domain" description="DUF5615" evidence="1">
    <location>
        <begin position="1"/>
        <end position="109"/>
    </location>
</feature>
<comment type="caution">
    <text evidence="2">The sequence shown here is derived from an EMBL/GenBank/DDBJ whole genome shotgun (WGS) entry which is preliminary data.</text>
</comment>